<dbReference type="Proteomes" id="UP001595868">
    <property type="component" value="Unassembled WGS sequence"/>
</dbReference>
<evidence type="ECO:0000259" key="2">
    <source>
        <dbReference type="Pfam" id="PF13529"/>
    </source>
</evidence>
<name>A0ABV8KGT2_9ACTN</name>
<sequence length="409" mass="43077">MRADPRTGPDIAYRGFRTAAQFGTGSTRGGAPTAAGLAMSAPTAERMYTDPHTGRAGRYESASWTSPEVRPGFAATEVIPSWTADTPGGSWVEIELRGRTGAGALTGWYTLARWAGDDAVIRRTTVPAQADADGSVDADTLTARPDRPWSGWWLRCTLHRPVGSADVPVLRSIGAVASRDAAAPGAAPAGPARTRPDGGTGGPRPGRGVTLAVPAFSQDVHDGHHPRWDGGGRSWCSPTSTAMVLAYWGTGPGPDECAWVGPDDPRPCVDHAARQCFDYAYAGAGNWSFNTAYAGRYGLDAFVTRLRSLAEAERFIAAGIPLVVSASYRRGQVPGLDYDTTGHLMVLVGFTPAGDPVLNDPKSPADAAVRKAVDRARFESVWLSSRGGLAYVIRPGTTPLPPAPAQANW</sequence>
<dbReference type="InterPro" id="IPR039564">
    <property type="entry name" value="Peptidase_C39-like"/>
</dbReference>
<feature type="compositionally biased region" description="Low complexity" evidence="1">
    <location>
        <begin position="179"/>
        <end position="193"/>
    </location>
</feature>
<dbReference type="Gene3D" id="3.90.70.10">
    <property type="entry name" value="Cysteine proteinases"/>
    <property type="match status" value="1"/>
</dbReference>
<dbReference type="EMBL" id="JBHSBN010000002">
    <property type="protein sequence ID" value="MFC4105323.1"/>
    <property type="molecule type" value="Genomic_DNA"/>
</dbReference>
<accession>A0ABV8KGT2</accession>
<feature type="region of interest" description="Disordered" evidence="1">
    <location>
        <begin position="179"/>
        <end position="210"/>
    </location>
</feature>
<reference evidence="4" key="1">
    <citation type="journal article" date="2019" name="Int. J. Syst. Evol. Microbiol.">
        <title>The Global Catalogue of Microorganisms (GCM) 10K type strain sequencing project: providing services to taxonomists for standard genome sequencing and annotation.</title>
        <authorList>
            <consortium name="The Broad Institute Genomics Platform"/>
            <consortium name="The Broad Institute Genome Sequencing Center for Infectious Disease"/>
            <person name="Wu L."/>
            <person name="Ma J."/>
        </authorList>
    </citation>
    <scope>NUCLEOTIDE SEQUENCE [LARGE SCALE GENOMIC DNA]</scope>
    <source>
        <strain evidence="4">2902at01</strain>
    </source>
</reference>
<keyword evidence="4" id="KW-1185">Reference proteome</keyword>
<dbReference type="Pfam" id="PF13529">
    <property type="entry name" value="Peptidase_C39_2"/>
    <property type="match status" value="1"/>
</dbReference>
<feature type="domain" description="Peptidase C39-like" evidence="2">
    <location>
        <begin position="212"/>
        <end position="361"/>
    </location>
</feature>
<dbReference type="CDD" id="cd02549">
    <property type="entry name" value="Peptidase_C39A"/>
    <property type="match status" value="1"/>
</dbReference>
<organism evidence="3 4">
    <name type="scientific">Micromonospora zhanjiangensis</name>
    <dbReference type="NCBI Taxonomy" id="1522057"/>
    <lineage>
        <taxon>Bacteria</taxon>
        <taxon>Bacillati</taxon>
        <taxon>Actinomycetota</taxon>
        <taxon>Actinomycetes</taxon>
        <taxon>Micromonosporales</taxon>
        <taxon>Micromonosporaceae</taxon>
        <taxon>Micromonospora</taxon>
    </lineage>
</organism>
<protein>
    <submittedName>
        <fullName evidence="3">C39 family peptidase</fullName>
    </submittedName>
</protein>
<evidence type="ECO:0000313" key="3">
    <source>
        <dbReference type="EMBL" id="MFC4105323.1"/>
    </source>
</evidence>
<proteinExistence type="predicted"/>
<dbReference type="InterPro" id="IPR039563">
    <property type="entry name" value="Peptidase_C39_single_dom"/>
</dbReference>
<evidence type="ECO:0000256" key="1">
    <source>
        <dbReference type="SAM" id="MobiDB-lite"/>
    </source>
</evidence>
<gene>
    <name evidence="3" type="ORF">ACFOX0_05130</name>
</gene>
<evidence type="ECO:0000313" key="4">
    <source>
        <dbReference type="Proteomes" id="UP001595868"/>
    </source>
</evidence>
<dbReference type="RefSeq" id="WP_377542350.1">
    <property type="nucleotide sequence ID" value="NZ_JBHSBN010000002.1"/>
</dbReference>
<comment type="caution">
    <text evidence="3">The sequence shown here is derived from an EMBL/GenBank/DDBJ whole genome shotgun (WGS) entry which is preliminary data.</text>
</comment>